<dbReference type="InterPro" id="IPR043936">
    <property type="entry name" value="HOOK_N"/>
</dbReference>
<evidence type="ECO:0000313" key="8">
    <source>
        <dbReference type="EMBL" id="PNI71324.1"/>
    </source>
</evidence>
<protein>
    <submittedName>
        <fullName evidence="8">HOOK1 isoform 6</fullName>
    </submittedName>
</protein>
<reference evidence="8 9" key="1">
    <citation type="submission" date="2017-12" db="EMBL/GenBank/DDBJ databases">
        <title>High-resolution comparative analysis of great ape genomes.</title>
        <authorList>
            <person name="Pollen A."/>
            <person name="Hastie A."/>
            <person name="Hormozdiari F."/>
            <person name="Dougherty M."/>
            <person name="Liu R."/>
            <person name="Chaisson M."/>
            <person name="Hoppe E."/>
            <person name="Hill C."/>
            <person name="Pang A."/>
            <person name="Hillier L."/>
            <person name="Baker C."/>
            <person name="Armstrong J."/>
            <person name="Shendure J."/>
            <person name="Paten B."/>
            <person name="Wilson R."/>
            <person name="Chao H."/>
            <person name="Schneider V."/>
            <person name="Ventura M."/>
            <person name="Kronenberg Z."/>
            <person name="Murali S."/>
            <person name="Gordon D."/>
            <person name="Cantsilieris S."/>
            <person name="Munson K."/>
            <person name="Nelson B."/>
            <person name="Raja A."/>
            <person name="Underwood J."/>
            <person name="Diekhans M."/>
            <person name="Fiddes I."/>
            <person name="Haussler D."/>
            <person name="Eichler E."/>
        </authorList>
    </citation>
    <scope>NUCLEOTIDE SEQUENCE [LARGE SCALE GENOMIC DNA]</scope>
    <source>
        <strain evidence="8">Yerkes chimp pedigree #C0471</strain>
    </source>
</reference>
<dbReference type="GO" id="GO:0070695">
    <property type="term" value="C:FHF complex"/>
    <property type="evidence" value="ECO:0007669"/>
    <property type="project" value="UniProtKB-ARBA"/>
</dbReference>
<dbReference type="GO" id="GO:0045022">
    <property type="term" value="P:early endosome to late endosome transport"/>
    <property type="evidence" value="ECO:0007669"/>
    <property type="project" value="UniProtKB-ARBA"/>
</dbReference>
<name>A0A2J8NHT6_PANTR</name>
<dbReference type="InterPro" id="IPR001715">
    <property type="entry name" value="CH_dom"/>
</dbReference>
<evidence type="ECO:0000256" key="4">
    <source>
        <dbReference type="ARBA" id="ARBA00022701"/>
    </source>
</evidence>
<comment type="similarity">
    <text evidence="2">Belongs to the hook family.</text>
</comment>
<dbReference type="InterPro" id="IPR036872">
    <property type="entry name" value="CH_dom_sf"/>
</dbReference>
<organism evidence="8 9">
    <name type="scientific">Pan troglodytes</name>
    <name type="common">Chimpanzee</name>
    <dbReference type="NCBI Taxonomy" id="9598"/>
    <lineage>
        <taxon>Eukaryota</taxon>
        <taxon>Metazoa</taxon>
        <taxon>Chordata</taxon>
        <taxon>Craniata</taxon>
        <taxon>Vertebrata</taxon>
        <taxon>Euteleostomi</taxon>
        <taxon>Mammalia</taxon>
        <taxon>Eutheria</taxon>
        <taxon>Euarchontoglires</taxon>
        <taxon>Primates</taxon>
        <taxon>Haplorrhini</taxon>
        <taxon>Catarrhini</taxon>
        <taxon>Hominidae</taxon>
        <taxon>Pan</taxon>
    </lineage>
</organism>
<evidence type="ECO:0000259" key="7">
    <source>
        <dbReference type="PROSITE" id="PS50021"/>
    </source>
</evidence>
<accession>A0A2J8NHT6</accession>
<dbReference type="PROSITE" id="PS50021">
    <property type="entry name" value="CH"/>
    <property type="match status" value="1"/>
</dbReference>
<comment type="caution">
    <text evidence="8">The sequence shown here is derived from an EMBL/GenBank/DDBJ whole genome shotgun (WGS) entry which is preliminary data.</text>
</comment>
<dbReference type="GO" id="GO:0005874">
    <property type="term" value="C:microtubule"/>
    <property type="evidence" value="ECO:0007669"/>
    <property type="project" value="UniProtKB-KW"/>
</dbReference>
<keyword evidence="3" id="KW-0963">Cytoplasm</keyword>
<evidence type="ECO:0000256" key="1">
    <source>
        <dbReference type="ARBA" id="ARBA00004245"/>
    </source>
</evidence>
<evidence type="ECO:0000256" key="3">
    <source>
        <dbReference type="ARBA" id="ARBA00022490"/>
    </source>
</evidence>
<dbReference type="GO" id="GO:1905719">
    <property type="term" value="P:protein localization to perinuclear region of cytoplasm"/>
    <property type="evidence" value="ECO:0007669"/>
    <property type="project" value="UniProtKB-ARBA"/>
</dbReference>
<dbReference type="GO" id="GO:0008333">
    <property type="term" value="P:endosome to lysosome transport"/>
    <property type="evidence" value="ECO:0007669"/>
    <property type="project" value="UniProtKB-ARBA"/>
</dbReference>
<dbReference type="GO" id="GO:0030705">
    <property type="term" value="P:cytoskeleton-dependent intracellular transport"/>
    <property type="evidence" value="ECO:0007669"/>
    <property type="project" value="InterPro"/>
</dbReference>
<dbReference type="GO" id="GO:0007032">
    <property type="term" value="P:endosome organization"/>
    <property type="evidence" value="ECO:0007669"/>
    <property type="project" value="UniProtKB-ARBA"/>
</dbReference>
<evidence type="ECO:0000256" key="5">
    <source>
        <dbReference type="ARBA" id="ARBA00023054"/>
    </source>
</evidence>
<gene>
    <name evidence="8" type="ORF">CK820_G0010474</name>
</gene>
<proteinExistence type="inferred from homology"/>
<keyword evidence="5" id="KW-0175">Coiled coil</keyword>
<keyword evidence="6" id="KW-0206">Cytoskeleton</keyword>
<dbReference type="Pfam" id="PF19047">
    <property type="entry name" value="HOOK_N"/>
    <property type="match status" value="1"/>
</dbReference>
<comment type="subcellular location">
    <subcellularLocation>
        <location evidence="1">Cytoplasm</location>
        <location evidence="1">Cytoskeleton</location>
    </subcellularLocation>
</comment>
<feature type="non-terminal residue" evidence="8">
    <location>
        <position position="137"/>
    </location>
</feature>
<dbReference type="PANTHER" id="PTHR18947">
    <property type="entry name" value="HOOK PROTEINS"/>
    <property type="match status" value="1"/>
</dbReference>
<sequence>MEETQPPPQPKLPLCDSLMIWLQTFNTASPCQDVKQLTSGVAMAQVLHQIDAAWFNESWLSRIKEDVGDNWRIKASNVKKVLQGIMGYYHEFLGQQISEALIPDLNQITECSDPVELGRLLQLILGCAINCEKKQEH</sequence>
<dbReference type="EMBL" id="NBAG03000229">
    <property type="protein sequence ID" value="PNI71324.1"/>
    <property type="molecule type" value="Genomic_DNA"/>
</dbReference>
<keyword evidence="4" id="KW-0493">Microtubule</keyword>
<dbReference type="Gene3D" id="1.10.418.10">
    <property type="entry name" value="Calponin-like domain"/>
    <property type="match status" value="1"/>
</dbReference>
<dbReference type="Proteomes" id="UP000236370">
    <property type="component" value="Unassembled WGS sequence"/>
</dbReference>
<dbReference type="GO" id="GO:0007040">
    <property type="term" value="P:lysosome organization"/>
    <property type="evidence" value="ECO:0007669"/>
    <property type="project" value="UniProtKB-ARBA"/>
</dbReference>
<dbReference type="SUPFAM" id="SSF116907">
    <property type="entry name" value="Hook domain"/>
    <property type="match status" value="1"/>
</dbReference>
<dbReference type="PANTHER" id="PTHR18947:SF36">
    <property type="entry name" value="PROTEIN HOOK HOMOLOG 1"/>
    <property type="match status" value="1"/>
</dbReference>
<feature type="domain" description="Calponin-homology (CH)" evidence="7">
    <location>
        <begin position="12"/>
        <end position="128"/>
    </location>
</feature>
<evidence type="ECO:0000256" key="6">
    <source>
        <dbReference type="ARBA" id="ARBA00023212"/>
    </source>
</evidence>
<evidence type="ECO:0000256" key="2">
    <source>
        <dbReference type="ARBA" id="ARBA00006946"/>
    </source>
</evidence>
<dbReference type="AlphaFoldDB" id="A0A2J8NHT6"/>
<evidence type="ECO:0000313" key="9">
    <source>
        <dbReference type="Proteomes" id="UP000236370"/>
    </source>
</evidence>
<dbReference type="FunFam" id="1.10.418.10:FF:000024">
    <property type="entry name" value="Hook homolog 3 (Drosophila)"/>
    <property type="match status" value="1"/>
</dbReference>